<dbReference type="PATRIC" id="fig|1158606.3.peg.237"/>
<evidence type="ECO:0000313" key="3">
    <source>
        <dbReference type="EMBL" id="EOH90522.1"/>
    </source>
</evidence>
<dbReference type="Gene3D" id="3.30.428.10">
    <property type="entry name" value="HIT-like"/>
    <property type="match status" value="1"/>
</dbReference>
<dbReference type="GO" id="GO:0003824">
    <property type="term" value="F:catalytic activity"/>
    <property type="evidence" value="ECO:0007669"/>
    <property type="project" value="InterPro"/>
</dbReference>
<protein>
    <recommendedName>
        <fullName evidence="2">HIT domain-containing protein</fullName>
    </recommendedName>
</protein>
<dbReference type="InterPro" id="IPR011146">
    <property type="entry name" value="HIT-like"/>
</dbReference>
<evidence type="ECO:0000256" key="1">
    <source>
        <dbReference type="PROSITE-ProRule" id="PRU00464"/>
    </source>
</evidence>
<evidence type="ECO:0000313" key="4">
    <source>
        <dbReference type="Proteomes" id="UP000013777"/>
    </source>
</evidence>
<comment type="caution">
    <text evidence="1">Lacks conserved residue(s) required for the propagation of feature annotation.</text>
</comment>
<dbReference type="HOGENOM" id="CLU_056776_5_3_9"/>
<dbReference type="Proteomes" id="UP000013777">
    <property type="component" value="Unassembled WGS sequence"/>
</dbReference>
<dbReference type="EMBL" id="AJAP01000004">
    <property type="protein sequence ID" value="EOH90522.1"/>
    <property type="molecule type" value="Genomic_DNA"/>
</dbReference>
<dbReference type="Pfam" id="PF01230">
    <property type="entry name" value="HIT"/>
    <property type="match status" value="1"/>
</dbReference>
<comment type="caution">
    <text evidence="3">The sequence shown here is derived from an EMBL/GenBank/DDBJ whole genome shotgun (WGS) entry which is preliminary data.</text>
</comment>
<accession>R2Q1V5</accession>
<dbReference type="InterPro" id="IPR036265">
    <property type="entry name" value="HIT-like_sf"/>
</dbReference>
<dbReference type="eggNOG" id="COG0537">
    <property type="taxonomic scope" value="Bacteria"/>
</dbReference>
<keyword evidence="4" id="KW-1185">Reference proteome</keyword>
<name>R2Q1V5_9ENTE</name>
<reference evidence="3 4" key="1">
    <citation type="submission" date="2013-02" db="EMBL/GenBank/DDBJ databases">
        <title>The Genome Sequence of Enterococcus asini ATCC_700915.</title>
        <authorList>
            <consortium name="The Broad Institute Genome Sequencing Platform"/>
            <consortium name="The Broad Institute Genome Sequencing Center for Infectious Disease"/>
            <person name="Earl A.M."/>
            <person name="Gilmore M.S."/>
            <person name="Lebreton F."/>
            <person name="Walker B."/>
            <person name="Young S.K."/>
            <person name="Zeng Q."/>
            <person name="Gargeya S."/>
            <person name="Fitzgerald M."/>
            <person name="Haas B."/>
            <person name="Abouelleil A."/>
            <person name="Alvarado L."/>
            <person name="Arachchi H.M."/>
            <person name="Berlin A.M."/>
            <person name="Chapman S.B."/>
            <person name="Dewar J."/>
            <person name="Goldberg J."/>
            <person name="Griggs A."/>
            <person name="Gujja S."/>
            <person name="Hansen M."/>
            <person name="Howarth C."/>
            <person name="Imamovic A."/>
            <person name="Larimer J."/>
            <person name="McCowan C."/>
            <person name="Murphy C."/>
            <person name="Neiman D."/>
            <person name="Pearson M."/>
            <person name="Priest M."/>
            <person name="Roberts A."/>
            <person name="Saif S."/>
            <person name="Shea T."/>
            <person name="Sisk P."/>
            <person name="Sykes S."/>
            <person name="Wortman J."/>
            <person name="Nusbaum C."/>
            <person name="Birren B."/>
        </authorList>
    </citation>
    <scope>NUCLEOTIDE SEQUENCE [LARGE SCALE GENOMIC DNA]</scope>
    <source>
        <strain evidence="3 4">ATCC 700915</strain>
    </source>
</reference>
<feature type="domain" description="HIT" evidence="2">
    <location>
        <begin position="2"/>
        <end position="73"/>
    </location>
</feature>
<gene>
    <name evidence="3" type="ORF">UAS_00249</name>
</gene>
<dbReference type="STRING" id="57732.RU94_GL000256"/>
<dbReference type="AlphaFoldDB" id="R2Q1V5"/>
<organism evidence="3 4">
    <name type="scientific">Enterococcus asini ATCC 700915</name>
    <dbReference type="NCBI Taxonomy" id="1158606"/>
    <lineage>
        <taxon>Bacteria</taxon>
        <taxon>Bacillati</taxon>
        <taxon>Bacillota</taxon>
        <taxon>Bacilli</taxon>
        <taxon>Lactobacillales</taxon>
        <taxon>Enterococcaceae</taxon>
        <taxon>Enterococcus</taxon>
    </lineage>
</organism>
<evidence type="ECO:0000259" key="2">
    <source>
        <dbReference type="PROSITE" id="PS51084"/>
    </source>
</evidence>
<sequence>METCVFCRSKLDIVFENETCFAIFDRNPVTQGHLLILPKAHREDYFSLTERELADTDKLVKLGKKYLDQRYAP</sequence>
<proteinExistence type="predicted"/>
<dbReference type="PROSITE" id="PS51084">
    <property type="entry name" value="HIT_2"/>
    <property type="match status" value="1"/>
</dbReference>
<dbReference type="SUPFAM" id="SSF54197">
    <property type="entry name" value="HIT-like"/>
    <property type="match status" value="1"/>
</dbReference>